<protein>
    <submittedName>
        <fullName evidence="1">SDR family oxidoreductase</fullName>
        <ecNumber evidence="1">1.-.-.-</ecNumber>
    </submittedName>
</protein>
<comment type="caution">
    <text evidence="1">The sequence shown here is derived from an EMBL/GenBank/DDBJ whole genome shotgun (WGS) entry which is preliminary data.</text>
</comment>
<dbReference type="PRINTS" id="PR00081">
    <property type="entry name" value="GDHRDH"/>
</dbReference>
<keyword evidence="1" id="KW-0560">Oxidoreductase</keyword>
<proteinExistence type="predicted"/>
<reference evidence="2" key="1">
    <citation type="journal article" date="2019" name="Int. J. Syst. Evol. Microbiol.">
        <title>The Global Catalogue of Microorganisms (GCM) 10K type strain sequencing project: providing services to taxonomists for standard genome sequencing and annotation.</title>
        <authorList>
            <consortium name="The Broad Institute Genomics Platform"/>
            <consortium name="The Broad Institute Genome Sequencing Center for Infectious Disease"/>
            <person name="Wu L."/>
            <person name="Ma J."/>
        </authorList>
    </citation>
    <scope>NUCLEOTIDE SEQUENCE [LARGE SCALE GENOMIC DNA]</scope>
    <source>
        <strain evidence="2">CCUG 61889</strain>
    </source>
</reference>
<dbReference type="RefSeq" id="WP_377911863.1">
    <property type="nucleotide sequence ID" value="NZ_JBHRZT010000013.1"/>
</dbReference>
<evidence type="ECO:0000313" key="1">
    <source>
        <dbReference type="EMBL" id="MFC3882407.1"/>
    </source>
</evidence>
<name>A0ABV8AWM8_9BACI</name>
<evidence type="ECO:0000313" key="2">
    <source>
        <dbReference type="Proteomes" id="UP001595752"/>
    </source>
</evidence>
<dbReference type="SUPFAM" id="SSF51735">
    <property type="entry name" value="NAD(P)-binding Rossmann-fold domains"/>
    <property type="match status" value="1"/>
</dbReference>
<dbReference type="GO" id="GO:0016491">
    <property type="term" value="F:oxidoreductase activity"/>
    <property type="evidence" value="ECO:0007669"/>
    <property type="project" value="UniProtKB-KW"/>
</dbReference>
<dbReference type="Pfam" id="PF00106">
    <property type="entry name" value="adh_short"/>
    <property type="match status" value="1"/>
</dbReference>
<dbReference type="EMBL" id="JBHRZT010000013">
    <property type="protein sequence ID" value="MFC3882407.1"/>
    <property type="molecule type" value="Genomic_DNA"/>
</dbReference>
<dbReference type="InterPro" id="IPR002347">
    <property type="entry name" value="SDR_fam"/>
</dbReference>
<dbReference type="InterPro" id="IPR036291">
    <property type="entry name" value="NAD(P)-bd_dom_sf"/>
</dbReference>
<gene>
    <name evidence="1" type="ORF">ACFOU2_02240</name>
</gene>
<accession>A0ABV8AWM8</accession>
<dbReference type="PANTHER" id="PTHR43431:SF1">
    <property type="entry name" value="OS08G0476300 PROTEIN"/>
    <property type="match status" value="1"/>
</dbReference>
<sequence length="215" mass="23220">MAEKILLIVGAGPGISLNTARKFGKEGFKVALISRSMESLQKYENELKNDGIVAKGFPGDVSSVESLKTAIDKVIKTYGKIDVLLYNAASGRPGKPTTLSVDQLVEDFKISVAGALTSVKEVIPYMQNGTILLTGGGLALNPYADYSSLAIGKAGIRNLAYSLNQELSPKGIYVGTLTIKGFVKEGTYFSSENIAETFYHMYENREGVEVTFEEK</sequence>
<dbReference type="Proteomes" id="UP001595752">
    <property type="component" value="Unassembled WGS sequence"/>
</dbReference>
<dbReference type="PANTHER" id="PTHR43431">
    <property type="entry name" value="OXIDOREDUCTASE, SHORT CHAIN DEHYDROGENASE/REDUCTASE FAMILY (AFU_ORTHOLOGUE AFUA_5G14000)"/>
    <property type="match status" value="1"/>
</dbReference>
<dbReference type="EC" id="1.-.-.-" evidence="1"/>
<dbReference type="Gene3D" id="3.40.50.720">
    <property type="entry name" value="NAD(P)-binding Rossmann-like Domain"/>
    <property type="match status" value="1"/>
</dbReference>
<organism evidence="1 2">
    <name type="scientific">Bacillus songklensis</name>
    <dbReference type="NCBI Taxonomy" id="1069116"/>
    <lineage>
        <taxon>Bacteria</taxon>
        <taxon>Bacillati</taxon>
        <taxon>Bacillota</taxon>
        <taxon>Bacilli</taxon>
        <taxon>Bacillales</taxon>
        <taxon>Bacillaceae</taxon>
        <taxon>Bacillus</taxon>
    </lineage>
</organism>
<keyword evidence="2" id="KW-1185">Reference proteome</keyword>